<gene>
    <name evidence="2" type="ORF">C9I94_19660</name>
</gene>
<protein>
    <submittedName>
        <fullName evidence="2">TIGR02099 family protein</fullName>
    </submittedName>
</protein>
<evidence type="ECO:0000259" key="1">
    <source>
        <dbReference type="Pfam" id="PF13116"/>
    </source>
</evidence>
<feature type="domain" description="YhdP central" evidence="1">
    <location>
        <begin position="1"/>
        <end position="1284"/>
    </location>
</feature>
<accession>A0A2T3P2B7</accession>
<comment type="caution">
    <text evidence="2">The sequence shown here is derived from an EMBL/GenBank/DDBJ whole genome shotgun (WGS) entry which is preliminary data.</text>
</comment>
<dbReference type="Proteomes" id="UP000240481">
    <property type="component" value="Unassembled WGS sequence"/>
</dbReference>
<dbReference type="NCBIfam" id="TIGR02099">
    <property type="entry name" value="YhdP family protein"/>
    <property type="match status" value="1"/>
</dbReference>
<dbReference type="OrthoDB" id="9762238at2"/>
<dbReference type="InterPro" id="IPR011836">
    <property type="entry name" value="YhdP"/>
</dbReference>
<dbReference type="RefSeq" id="WP_107303006.1">
    <property type="nucleotide sequence ID" value="NZ_AP024852.1"/>
</dbReference>
<proteinExistence type="predicted"/>
<dbReference type="Pfam" id="PF13116">
    <property type="entry name" value="YhdP"/>
    <property type="match status" value="1"/>
</dbReference>
<name>A0A2T3P2B7_9GAMM</name>
<dbReference type="EMBL" id="PYLZ01000012">
    <property type="protein sequence ID" value="PSW22665.1"/>
    <property type="molecule type" value="Genomic_DNA"/>
</dbReference>
<dbReference type="PANTHER" id="PTHR38690:SF1">
    <property type="entry name" value="PROTEASE"/>
    <property type="match status" value="1"/>
</dbReference>
<keyword evidence="3" id="KW-1185">Reference proteome</keyword>
<dbReference type="InterPro" id="IPR025263">
    <property type="entry name" value="YhdP_central"/>
</dbReference>
<sequence length="1306" mass="143746">MTNVTVRLARGMMWLVLTVLVLASIAVSGLRLLLPQLNEYREPIRQWVSAQVDMDLQIEQVEGHWRTFGPSLMLQGISVGSSDISPSLVKVGDVEVRFDLWRSAFQLRPVFKDVSIHDLAVDLTQIPSLNPNTPDLAQEPITPDDRDKLSIAQQLEQVFFVRLGNFVLKDAKVTTWTPSGEIVQIDINQLKWANNQGKHLAQGVISIVGTHLSELDVSANLSERGDLESLSGQIYAHGKNLSFTPWLRKQLTSGVDITSSEVNAELWLSLQNGDVTNGQLQLTNSSLSWQQEKQSHQIGIESGIVRVKPYREPDGSLSWRVETNAMSWQTDNARWPALNLAAEWQADKWQLAVNTIKLDHLQPLMAFLPDDEGMNVLRKLSPSGFVSDVRLAQVGDGSPRFSLKLEQFGIKQWELIPEIHKLNASISGDLHSGRAILSIQNDTLPYGDVFQAPLPIESGDVTAYWQVNEGGWRLWSDSLQVTTPHLAVNGEFRIDFPVDKPSWLSFYGEASAYEVGETWRYLPTLSLGRELTDYLSAAIRGGEAKGAQLLWYGDLQDFPYTKHDGIFQAKVPLEKAKFSFDTEWPELTDLQLDLLFENDFMYLDSRHAKTMGATAKRVTGRSELSENGSLALDVAVAAEGEDVRDYMMATPLVDSVGAALSTVQVSGPVTSEFKLDIPFDGTDVRAWGSATLANNDILIDAPPLALSHVSGQITFDNDVIAAKGIQGQLLNQAVDIGFDGKSLDTVYQVDIGVKGDWQIAPLQAQIKDPLLAHVKGQSQWQADIGVSLHDIGFNYQVDATAPLTGLSTDLPYPLVLPNKRSAQPAKLHVKGNGDELTADLLLQDVKYRTRLALTKPRLTLAASYLAIGSSQLRPLGKHTHIVNVNSDYLDGDRWVDLANEVIDRYDAPTANNRQASSPSAFPELPLPTRVNVQLKRLSLATLDWHDVALAARDSRKQWHFILGSREATGEAFWPQGKPLNVVMDKIHVNLPILERIEEDLPADKYVPQSDVPLATAFDQSMMKNMPDMDLTIKDAWLQGYRLGKVSGQLSHDEATLVLQNLQVDSGVTSLSLDGHWTLANGQNETHVAFDIDGENSSDLMGRFGISGGVEDASFSSYASIQWQGAPWSMHRETLSGEIKTETGKGFISNVGGAGRLLGLFSIDSIIRKMQLDFSGVFDNGLAFDYIRGSGKLDNGIFTTDDIKMKALAGDMFIQGKANLVDETVDARVRFNPDLTSGIPVLTAFAIAPPTALYVLAISTALAPVVDVFTQINYQIKGPIDAPIVSEKSRFTGEFVVPESMGKGESK</sequence>
<dbReference type="PANTHER" id="PTHR38690">
    <property type="entry name" value="PROTEASE-RELATED"/>
    <property type="match status" value="1"/>
</dbReference>
<organism evidence="2 3">
    <name type="scientific">Photobacterium swingsii</name>
    <dbReference type="NCBI Taxonomy" id="680026"/>
    <lineage>
        <taxon>Bacteria</taxon>
        <taxon>Pseudomonadati</taxon>
        <taxon>Pseudomonadota</taxon>
        <taxon>Gammaproteobacteria</taxon>
        <taxon>Vibrionales</taxon>
        <taxon>Vibrionaceae</taxon>
        <taxon>Photobacterium</taxon>
    </lineage>
</organism>
<reference evidence="2 3" key="1">
    <citation type="submission" date="2018-01" db="EMBL/GenBank/DDBJ databases">
        <title>Whole genome sequencing of Histamine producing bacteria.</title>
        <authorList>
            <person name="Butler K."/>
        </authorList>
    </citation>
    <scope>NUCLEOTIDE SEQUENCE [LARGE SCALE GENOMIC DNA]</scope>
    <source>
        <strain evidence="2 3">DSM 24669</strain>
    </source>
</reference>
<evidence type="ECO:0000313" key="2">
    <source>
        <dbReference type="EMBL" id="PSW22665.1"/>
    </source>
</evidence>
<evidence type="ECO:0000313" key="3">
    <source>
        <dbReference type="Proteomes" id="UP000240481"/>
    </source>
</evidence>